<dbReference type="InterPro" id="IPR038173">
    <property type="entry name" value="COE_DBD_sf"/>
</dbReference>
<dbReference type="CDD" id="cd01175">
    <property type="entry name" value="IPT_COE"/>
    <property type="match status" value="1"/>
</dbReference>
<feature type="non-terminal residue" evidence="13">
    <location>
        <position position="374"/>
    </location>
</feature>
<evidence type="ECO:0000256" key="4">
    <source>
        <dbReference type="ARBA" id="ARBA00022771"/>
    </source>
</evidence>
<dbReference type="Gene3D" id="2.60.40.10">
    <property type="entry name" value="Immunoglobulins"/>
    <property type="match status" value="1"/>
</dbReference>
<dbReference type="FunFam" id="2.60.40.10:FF:001696">
    <property type="entry name" value="Transcription factor COE3"/>
    <property type="match status" value="1"/>
</dbReference>
<evidence type="ECO:0000256" key="2">
    <source>
        <dbReference type="ARBA" id="ARBA00010340"/>
    </source>
</evidence>
<keyword evidence="10" id="KW-0217">Developmental protein</keyword>
<name>A0A852FPD8_PEUTA</name>
<keyword evidence="9 10" id="KW-0539">Nucleus</keyword>
<dbReference type="Gene3D" id="2.60.40.3180">
    <property type="entry name" value="Transcription factor COE1, DNA-binding domain"/>
    <property type="match status" value="1"/>
</dbReference>
<dbReference type="InterPro" id="IPR014756">
    <property type="entry name" value="Ig_E-set"/>
</dbReference>
<dbReference type="Pfam" id="PF01833">
    <property type="entry name" value="TIG"/>
    <property type="match status" value="1"/>
</dbReference>
<feature type="domain" description="IPT/TIG" evidence="12">
    <location>
        <begin position="43"/>
        <end position="127"/>
    </location>
</feature>
<evidence type="ECO:0000313" key="14">
    <source>
        <dbReference type="Proteomes" id="UP000629713"/>
    </source>
</evidence>
<dbReference type="Proteomes" id="UP000629713">
    <property type="component" value="Unassembled WGS sequence"/>
</dbReference>
<dbReference type="InterPro" id="IPR003523">
    <property type="entry name" value="Transcription_factor_COE"/>
</dbReference>
<evidence type="ECO:0000259" key="12">
    <source>
        <dbReference type="SMART" id="SM00429"/>
    </source>
</evidence>
<comment type="similarity">
    <text evidence="2 10">Belongs to the COE family.</text>
</comment>
<keyword evidence="4 10" id="KW-0863">Zinc-finger</keyword>
<evidence type="ECO:0000256" key="10">
    <source>
        <dbReference type="RuleBase" id="RU004489"/>
    </source>
</evidence>
<dbReference type="InterPro" id="IPR032201">
    <property type="entry name" value="COE_HLH"/>
</dbReference>
<dbReference type="Pfam" id="PF16422">
    <property type="entry name" value="COE1_DBD"/>
    <property type="match status" value="1"/>
</dbReference>
<evidence type="ECO:0000256" key="9">
    <source>
        <dbReference type="ARBA" id="ARBA00023242"/>
    </source>
</evidence>
<gene>
    <name evidence="13" type="primary">Ebf2</name>
    <name evidence="13" type="ORF">PEUTAE_R10874</name>
</gene>
<proteinExistence type="inferred from homology"/>
<dbReference type="PANTHER" id="PTHR10747">
    <property type="entry name" value="TRANSCRIPTION FACTOR COE FAMILY MEMBER"/>
    <property type="match status" value="1"/>
</dbReference>
<keyword evidence="5 10" id="KW-0862">Zinc</keyword>
<evidence type="ECO:0000256" key="7">
    <source>
        <dbReference type="ARBA" id="ARBA00023125"/>
    </source>
</evidence>
<dbReference type="GO" id="GO:0008270">
    <property type="term" value="F:zinc ion binding"/>
    <property type="evidence" value="ECO:0007669"/>
    <property type="project" value="UniProtKB-KW"/>
</dbReference>
<keyword evidence="6 10" id="KW-0805">Transcription regulation</keyword>
<dbReference type="InterPro" id="IPR038006">
    <property type="entry name" value="COE_IPT"/>
</dbReference>
<accession>A0A852FPD8</accession>
<dbReference type="SUPFAM" id="SSF81296">
    <property type="entry name" value="E set domains"/>
    <property type="match status" value="1"/>
</dbReference>
<dbReference type="Pfam" id="PF16423">
    <property type="entry name" value="COE1_HLH"/>
    <property type="match status" value="1"/>
</dbReference>
<evidence type="ECO:0000256" key="11">
    <source>
        <dbReference type="SAM" id="MobiDB-lite"/>
    </source>
</evidence>
<sequence length="374" mass="39426">IQVVLSTTVNVDGHVLAVSDNMFVHNNSKHGRRARRLDPSEATPCIKAISPSEGWTTGGAMVIIIGDNFFDGLQVVFGTMLVWSELITPHAIRVQTPPRHIPGVVEVTLSYKSKQFCKGAPGRFIYTALNEPTIDYGFQRLQKVIPRHPGDPERLAKVRLLGWDGSAQVRLLGWDGSAQELILKRAADIAEALYSVPRNPAQIPALASSPAHSSMMGINSYGGQLGVSISDSAQGNNQGYIRNTSSISPRGYSSSSTPQQSNYSTSSSSMNGYSNVPMSNLGVPGSPGFINGSPTASPYGQTPSCSLAVMSSSPTVGSSSTSSILPFSSSVFPAVKQKSAFAPVIRPQGSPSPACSSGNGNGFRAMTGLVIPPM</sequence>
<protein>
    <submittedName>
        <fullName evidence="13">COE2 factor</fullName>
    </submittedName>
</protein>
<evidence type="ECO:0000256" key="8">
    <source>
        <dbReference type="ARBA" id="ARBA00023163"/>
    </source>
</evidence>
<feature type="region of interest" description="Disordered" evidence="11">
    <location>
        <begin position="236"/>
        <end position="270"/>
    </location>
</feature>
<reference evidence="13" key="1">
    <citation type="submission" date="2019-09" db="EMBL/GenBank/DDBJ databases">
        <title>Bird 10,000 Genomes (B10K) Project - Family phase.</title>
        <authorList>
            <person name="Zhang G."/>
        </authorList>
    </citation>
    <scope>NUCLEOTIDE SEQUENCE</scope>
    <source>
        <strain evidence="13">B10K-DU-002-52</strain>
        <tissue evidence="13">Muscle</tissue>
    </source>
</reference>
<keyword evidence="14" id="KW-1185">Reference proteome</keyword>
<organism evidence="13 14">
    <name type="scientific">Peucedramus taeniatus</name>
    <name type="common">Olive warbler</name>
    <dbReference type="NCBI Taxonomy" id="135441"/>
    <lineage>
        <taxon>Eukaryota</taxon>
        <taxon>Metazoa</taxon>
        <taxon>Chordata</taxon>
        <taxon>Craniata</taxon>
        <taxon>Vertebrata</taxon>
        <taxon>Euteleostomi</taxon>
        <taxon>Archelosauria</taxon>
        <taxon>Archosauria</taxon>
        <taxon>Dinosauria</taxon>
        <taxon>Saurischia</taxon>
        <taxon>Theropoda</taxon>
        <taxon>Coelurosauria</taxon>
        <taxon>Aves</taxon>
        <taxon>Neognathae</taxon>
        <taxon>Neoaves</taxon>
        <taxon>Telluraves</taxon>
        <taxon>Australaves</taxon>
        <taxon>Passeriformes</taxon>
        <taxon>Passeroidea</taxon>
        <taxon>Fringillidae</taxon>
        <taxon>Peucedraminae</taxon>
        <taxon>Peucedramus</taxon>
    </lineage>
</organism>
<dbReference type="GO" id="GO:0005634">
    <property type="term" value="C:nucleus"/>
    <property type="evidence" value="ECO:0007669"/>
    <property type="project" value="UniProtKB-SubCell"/>
</dbReference>
<dbReference type="Gene3D" id="1.10.287.4280">
    <property type="match status" value="1"/>
</dbReference>
<dbReference type="InterPro" id="IPR013783">
    <property type="entry name" value="Ig-like_fold"/>
</dbReference>
<keyword evidence="7 10" id="KW-0238">DNA-binding</keyword>
<dbReference type="SMART" id="SM00429">
    <property type="entry name" value="IPT"/>
    <property type="match status" value="1"/>
</dbReference>
<comment type="caution">
    <text evidence="13">The sequence shown here is derived from an EMBL/GenBank/DDBJ whole genome shotgun (WGS) entry which is preliminary data.</text>
</comment>
<evidence type="ECO:0000256" key="5">
    <source>
        <dbReference type="ARBA" id="ARBA00022833"/>
    </source>
</evidence>
<dbReference type="AlphaFoldDB" id="A0A852FPD8"/>
<keyword evidence="3 10" id="KW-0479">Metal-binding</keyword>
<dbReference type="FunFam" id="2.60.40.3180:FF:000006">
    <property type="entry name" value="transcription factor COE1 isoform X1"/>
    <property type="match status" value="1"/>
</dbReference>
<feature type="non-terminal residue" evidence="13">
    <location>
        <position position="1"/>
    </location>
</feature>
<keyword evidence="8 10" id="KW-0804">Transcription</keyword>
<dbReference type="InterPro" id="IPR002909">
    <property type="entry name" value="IPT_dom"/>
</dbReference>
<evidence type="ECO:0000313" key="13">
    <source>
        <dbReference type="EMBL" id="NXQ20049.1"/>
    </source>
</evidence>
<feature type="compositionally biased region" description="Low complexity" evidence="11">
    <location>
        <begin position="245"/>
        <end position="270"/>
    </location>
</feature>
<evidence type="ECO:0000256" key="1">
    <source>
        <dbReference type="ARBA" id="ARBA00004123"/>
    </source>
</evidence>
<dbReference type="GO" id="GO:0003677">
    <property type="term" value="F:DNA binding"/>
    <property type="evidence" value="ECO:0007669"/>
    <property type="project" value="UniProtKB-KW"/>
</dbReference>
<comment type="subcellular location">
    <subcellularLocation>
        <location evidence="1 10">Nucleus</location>
    </subcellularLocation>
</comment>
<dbReference type="InterPro" id="IPR032200">
    <property type="entry name" value="COE_DBD"/>
</dbReference>
<evidence type="ECO:0000256" key="6">
    <source>
        <dbReference type="ARBA" id="ARBA00023015"/>
    </source>
</evidence>
<dbReference type="EMBL" id="WBNO01026450">
    <property type="protein sequence ID" value="NXQ20049.1"/>
    <property type="molecule type" value="Genomic_DNA"/>
</dbReference>
<dbReference type="GO" id="GO:0003700">
    <property type="term" value="F:DNA-binding transcription factor activity"/>
    <property type="evidence" value="ECO:0007669"/>
    <property type="project" value="InterPro"/>
</dbReference>
<evidence type="ECO:0000256" key="3">
    <source>
        <dbReference type="ARBA" id="ARBA00022723"/>
    </source>
</evidence>